<dbReference type="RefSeq" id="WP_008470563.1">
    <property type="nucleotide sequence ID" value="NZ_AYZP01000017.1"/>
</dbReference>
<keyword evidence="4 6" id="KW-0413">Isomerase</keyword>
<keyword evidence="7" id="KW-1185">Reference proteome</keyword>
<dbReference type="EC" id="5.4.99.-" evidence="4"/>
<dbReference type="PROSITE" id="PS01129">
    <property type="entry name" value="PSI_RLU"/>
    <property type="match status" value="1"/>
</dbReference>
<dbReference type="PANTHER" id="PTHR21600:SF35">
    <property type="entry name" value="PSEUDOURIDINE SYNTHASE"/>
    <property type="match status" value="1"/>
</dbReference>
<evidence type="ECO:0000256" key="1">
    <source>
        <dbReference type="ARBA" id="ARBA00000073"/>
    </source>
</evidence>
<dbReference type="Gene3D" id="3.30.2350.10">
    <property type="entry name" value="Pseudouridine synthase"/>
    <property type="match status" value="1"/>
</dbReference>
<name>I7L9V2_9LACO</name>
<dbReference type="GO" id="GO:0009982">
    <property type="term" value="F:pseudouridine synthase activity"/>
    <property type="evidence" value="ECO:0007669"/>
    <property type="project" value="InterPro"/>
</dbReference>
<dbReference type="SUPFAM" id="SSF55120">
    <property type="entry name" value="Pseudouridine synthase"/>
    <property type="match status" value="1"/>
</dbReference>
<dbReference type="Proteomes" id="UP000009320">
    <property type="component" value="Unassembled WGS sequence"/>
</dbReference>
<dbReference type="NCBIfam" id="TIGR00005">
    <property type="entry name" value="rluA_subfam"/>
    <property type="match status" value="1"/>
</dbReference>
<evidence type="ECO:0000313" key="7">
    <source>
        <dbReference type="Proteomes" id="UP000009320"/>
    </source>
</evidence>
<dbReference type="GO" id="GO:0000455">
    <property type="term" value="P:enzyme-directed rRNA pseudouridine synthesis"/>
    <property type="evidence" value="ECO:0007669"/>
    <property type="project" value="TreeGrafter"/>
</dbReference>
<dbReference type="PANTHER" id="PTHR21600">
    <property type="entry name" value="MITOCHONDRIAL RNA PSEUDOURIDINE SYNTHASE"/>
    <property type="match status" value="1"/>
</dbReference>
<dbReference type="EMBL" id="CAKE01000007">
    <property type="protein sequence ID" value="CCI81704.1"/>
    <property type="molecule type" value="Genomic_DNA"/>
</dbReference>
<comment type="catalytic activity">
    <reaction evidence="1 4">
        <text>a uridine in RNA = a pseudouridine in RNA</text>
        <dbReference type="Rhea" id="RHEA:48348"/>
        <dbReference type="Rhea" id="RHEA-COMP:12068"/>
        <dbReference type="Rhea" id="RHEA-COMP:12069"/>
        <dbReference type="ChEBI" id="CHEBI:65314"/>
        <dbReference type="ChEBI" id="CHEBI:65315"/>
    </reaction>
</comment>
<dbReference type="InterPro" id="IPR050188">
    <property type="entry name" value="RluA_PseudoU_synthase"/>
</dbReference>
<organism evidence="6 7">
    <name type="scientific">Lactobacillus hominis DSM 23910 = CRBIP 24.179</name>
    <dbReference type="NCBI Taxonomy" id="1423758"/>
    <lineage>
        <taxon>Bacteria</taxon>
        <taxon>Bacillati</taxon>
        <taxon>Bacillota</taxon>
        <taxon>Bacilli</taxon>
        <taxon>Lactobacillales</taxon>
        <taxon>Lactobacillaceae</taxon>
        <taxon>Lactobacillus</taxon>
    </lineage>
</organism>
<dbReference type="InterPro" id="IPR006224">
    <property type="entry name" value="PsdUridine_synth_RluA-like_CS"/>
</dbReference>
<accession>I7L9V2</accession>
<dbReference type="CDD" id="cd02869">
    <property type="entry name" value="PseudoU_synth_RluA_like"/>
    <property type="match status" value="1"/>
</dbReference>
<dbReference type="GeneID" id="82846943"/>
<gene>
    <name evidence="6" type="ORF">BN55_09890</name>
</gene>
<dbReference type="InterPro" id="IPR006225">
    <property type="entry name" value="PsdUridine_synth_RluC/D"/>
</dbReference>
<dbReference type="OrthoDB" id="9807829at2"/>
<dbReference type="GO" id="GO:0140098">
    <property type="term" value="F:catalytic activity, acting on RNA"/>
    <property type="evidence" value="ECO:0007669"/>
    <property type="project" value="UniProtKB-ARBA"/>
</dbReference>
<sequence>MQYFKMIFENETPQQLGRFLLKNGFSHRAIINSRHHGGMMLVNHKRRYSKYLLKKGDEIIFILGNEKKNEFLKPTNLPVNIIKETKDYLIVNKPAGVLSIPSRYEDDTAIVNRLLHYFKKQHLTTKPHVITRLDKDTSGLVLVGKNAVAHDRFSRLDKDELVKKYHAIVHGNFSAAELSGQIDKAIGKKDNTVKRYIVADGQKAVTDYQVLDQVKGASLVELRLLTGRTHQIRVHMQAIGHPLFGDPLYGIKDDFKRQALNCFLLKYQDPFSQENIKIEISEPQDMQKLWQQLKNNS</sequence>
<feature type="domain" description="Pseudouridine synthase RsuA/RluA-like" evidence="5">
    <location>
        <begin position="87"/>
        <end position="238"/>
    </location>
</feature>
<dbReference type="STRING" id="1423758.FC41_GL000740"/>
<dbReference type="PATRIC" id="fig|1423758.3.peg.747"/>
<feature type="active site" evidence="3">
    <location>
        <position position="134"/>
    </location>
</feature>
<evidence type="ECO:0000256" key="4">
    <source>
        <dbReference type="RuleBase" id="RU362028"/>
    </source>
</evidence>
<dbReference type="eggNOG" id="COG0564">
    <property type="taxonomic scope" value="Bacteria"/>
</dbReference>
<evidence type="ECO:0000313" key="6">
    <source>
        <dbReference type="EMBL" id="CCI81704.1"/>
    </source>
</evidence>
<protein>
    <recommendedName>
        <fullName evidence="4">Pseudouridine synthase</fullName>
        <ecNumber evidence="4">5.4.99.-</ecNumber>
    </recommendedName>
</protein>
<evidence type="ECO:0000256" key="2">
    <source>
        <dbReference type="ARBA" id="ARBA00010876"/>
    </source>
</evidence>
<dbReference type="Pfam" id="PF00849">
    <property type="entry name" value="PseudoU_synth_2"/>
    <property type="match status" value="1"/>
</dbReference>
<dbReference type="InterPro" id="IPR006145">
    <property type="entry name" value="PsdUridine_synth_RsuA/RluA"/>
</dbReference>
<reference evidence="6 7" key="1">
    <citation type="submission" date="2012-06" db="EMBL/GenBank/DDBJ databases">
        <title>Draft Genome Sequence of Lactobacillus hominis Strain CRBIP 24.179T, isolated from human intestine.</title>
        <authorList>
            <person name="Cousin S."/>
            <person name="Ma L."/>
            <person name="Bizet C."/>
            <person name="Loux V."/>
            <person name="Bouchier C."/>
            <person name="Clermont D."/>
            <person name="Creno S."/>
        </authorList>
    </citation>
    <scope>NUCLEOTIDE SEQUENCE [LARGE SCALE GENOMIC DNA]</scope>
    <source>
        <strain evidence="7">CRBIP 24.179T</strain>
    </source>
</reference>
<evidence type="ECO:0000256" key="3">
    <source>
        <dbReference type="PIRSR" id="PIRSR606225-1"/>
    </source>
</evidence>
<dbReference type="AlphaFoldDB" id="I7L9V2"/>
<proteinExistence type="inferred from homology"/>
<comment type="similarity">
    <text evidence="2 4">Belongs to the pseudouridine synthase RluA family.</text>
</comment>
<dbReference type="InterPro" id="IPR020103">
    <property type="entry name" value="PsdUridine_synth_cat_dom_sf"/>
</dbReference>
<comment type="caution">
    <text evidence="6">The sequence shown here is derived from an EMBL/GenBank/DDBJ whole genome shotgun (WGS) entry which is preliminary data.</text>
</comment>
<evidence type="ECO:0000259" key="5">
    <source>
        <dbReference type="Pfam" id="PF00849"/>
    </source>
</evidence>
<dbReference type="GO" id="GO:0003723">
    <property type="term" value="F:RNA binding"/>
    <property type="evidence" value="ECO:0007669"/>
    <property type="project" value="InterPro"/>
</dbReference>
<comment type="function">
    <text evidence="4">Responsible for synthesis of pseudouridine from uracil.</text>
</comment>